<dbReference type="AlphaFoldDB" id="A0A9P5WWD4"/>
<protein>
    <submittedName>
        <fullName evidence="1">Uncharacterized protein</fullName>
    </submittedName>
</protein>
<dbReference type="OrthoDB" id="3031270at2759"/>
<sequence>MGCQTERLPATKCGYLAKHLAKADRETSIATGTGVKAADVAHYLQQGYGYVEWTVPTGVLPIPLLDEQDRVVAVLAGRPKDDDTYIQACAALYEDMSCYTDRALFPGFYQKHRSGKYPTADSGITYAQGDTSIHNLKLGPLSQATWALCQSVPFVRTLGFANSESSPVHAWPA</sequence>
<gene>
    <name evidence="1" type="ORF">P691DRAFT_769976</name>
</gene>
<evidence type="ECO:0000313" key="2">
    <source>
        <dbReference type="Proteomes" id="UP000807342"/>
    </source>
</evidence>
<reference evidence="1" key="1">
    <citation type="submission" date="2020-11" db="EMBL/GenBank/DDBJ databases">
        <authorList>
            <consortium name="DOE Joint Genome Institute"/>
            <person name="Ahrendt S."/>
            <person name="Riley R."/>
            <person name="Andreopoulos W."/>
            <person name="Labutti K."/>
            <person name="Pangilinan J."/>
            <person name="Ruiz-Duenas F.J."/>
            <person name="Barrasa J.M."/>
            <person name="Sanchez-Garcia M."/>
            <person name="Camarero S."/>
            <person name="Miyauchi S."/>
            <person name="Serrano A."/>
            <person name="Linde D."/>
            <person name="Babiker R."/>
            <person name="Drula E."/>
            <person name="Ayuso-Fernandez I."/>
            <person name="Pacheco R."/>
            <person name="Padilla G."/>
            <person name="Ferreira P."/>
            <person name="Barriuso J."/>
            <person name="Kellner H."/>
            <person name="Castanera R."/>
            <person name="Alfaro M."/>
            <person name="Ramirez L."/>
            <person name="Pisabarro A.G."/>
            <person name="Kuo A."/>
            <person name="Tritt A."/>
            <person name="Lipzen A."/>
            <person name="He G."/>
            <person name="Yan M."/>
            <person name="Ng V."/>
            <person name="Cullen D."/>
            <person name="Martin F."/>
            <person name="Rosso M.-N."/>
            <person name="Henrissat B."/>
            <person name="Hibbett D."/>
            <person name="Martinez A.T."/>
            <person name="Grigoriev I.V."/>
        </authorList>
    </citation>
    <scope>NUCLEOTIDE SEQUENCE</scope>
    <source>
        <strain evidence="1">MF-IS2</strain>
    </source>
</reference>
<comment type="caution">
    <text evidence="1">The sequence shown here is derived from an EMBL/GenBank/DDBJ whole genome shotgun (WGS) entry which is preliminary data.</text>
</comment>
<evidence type="ECO:0000313" key="1">
    <source>
        <dbReference type="EMBL" id="KAF9439380.1"/>
    </source>
</evidence>
<accession>A0A9P5WWD4</accession>
<organism evidence="1 2">
    <name type="scientific">Macrolepiota fuliginosa MF-IS2</name>
    <dbReference type="NCBI Taxonomy" id="1400762"/>
    <lineage>
        <taxon>Eukaryota</taxon>
        <taxon>Fungi</taxon>
        <taxon>Dikarya</taxon>
        <taxon>Basidiomycota</taxon>
        <taxon>Agaricomycotina</taxon>
        <taxon>Agaricomycetes</taxon>
        <taxon>Agaricomycetidae</taxon>
        <taxon>Agaricales</taxon>
        <taxon>Agaricineae</taxon>
        <taxon>Agaricaceae</taxon>
        <taxon>Macrolepiota</taxon>
    </lineage>
</organism>
<keyword evidence="2" id="KW-1185">Reference proteome</keyword>
<dbReference type="EMBL" id="MU154504">
    <property type="protein sequence ID" value="KAF9439380.1"/>
    <property type="molecule type" value="Genomic_DNA"/>
</dbReference>
<name>A0A9P5WWD4_9AGAR</name>
<proteinExistence type="predicted"/>
<dbReference type="Proteomes" id="UP000807342">
    <property type="component" value="Unassembled WGS sequence"/>
</dbReference>